<dbReference type="OrthoDB" id="9802919at2"/>
<dbReference type="RefSeq" id="WP_148598118.1">
    <property type="nucleotide sequence ID" value="NZ_CP042997.1"/>
</dbReference>
<dbReference type="InterPro" id="IPR019533">
    <property type="entry name" value="Peptidase_S26"/>
</dbReference>
<dbReference type="SUPFAM" id="SSF51306">
    <property type="entry name" value="LexA/Signal peptidase"/>
    <property type="match status" value="1"/>
</dbReference>
<protein>
    <recommendedName>
        <fullName evidence="2">Signal peptidase I</fullName>
    </recommendedName>
    <alternativeName>
        <fullName evidence="3">Leader peptidase I</fullName>
    </alternativeName>
</protein>
<feature type="domain" description="Peptidase S26" evidence="5">
    <location>
        <begin position="158"/>
        <end position="277"/>
    </location>
</feature>
<sequence length="346" mass="37764">MQCPSCRFENMPGLDACGRCGTSLTLAGSAIDVNPPRASRSARQMRRLVNRKPVYRAKDAARSVRGGLLGAIAADGWFTPPPPGTIRRLIVPGLAQIHAGNVTWGWLYLGSYAVFLLLGLLRWGSTDGPIFIGLAISAHASSVVSALMREHAVDRRKLFLFTLFVTTILYALLSVVLRGIAAPLALMADSRPFAAGDVLLVNNWAFAITGPRRGDVVVTRPSVNSRREVTDPMRAGGHRRDYLEDNQVIDRVIGLAGDRVVWEDGRLSINGEPVSWTPLVPDRLPARMEIEVPEHYLLVLPTMTAAAAQRGSSAEFWKVAGLIDPGDVEGGVWLRIAPLSRFRFIR</sequence>
<keyword evidence="7" id="KW-1185">Reference proteome</keyword>
<keyword evidence="4" id="KW-0472">Membrane</keyword>
<keyword evidence="4" id="KW-1133">Transmembrane helix</keyword>
<dbReference type="Proteomes" id="UP000324233">
    <property type="component" value="Chromosome"/>
</dbReference>
<dbReference type="PANTHER" id="PTHR43390">
    <property type="entry name" value="SIGNAL PEPTIDASE I"/>
    <property type="match status" value="1"/>
</dbReference>
<reference evidence="6 7" key="1">
    <citation type="submission" date="2019-08" db="EMBL/GenBank/DDBJ databases">
        <title>Deep-cultivation of Planctomycetes and their phenomic and genomic characterization uncovers novel biology.</title>
        <authorList>
            <person name="Wiegand S."/>
            <person name="Jogler M."/>
            <person name="Boedeker C."/>
            <person name="Pinto D."/>
            <person name="Vollmers J."/>
            <person name="Rivas-Marin E."/>
            <person name="Kohn T."/>
            <person name="Peeters S.H."/>
            <person name="Heuer A."/>
            <person name="Rast P."/>
            <person name="Oberbeckmann S."/>
            <person name="Bunk B."/>
            <person name="Jeske O."/>
            <person name="Meyerdierks A."/>
            <person name="Storesund J.E."/>
            <person name="Kallscheuer N."/>
            <person name="Luecker S."/>
            <person name="Lage O.M."/>
            <person name="Pohl T."/>
            <person name="Merkel B.J."/>
            <person name="Hornburger P."/>
            <person name="Mueller R.-W."/>
            <person name="Bruemmer F."/>
            <person name="Labrenz M."/>
            <person name="Spormann A.M."/>
            <person name="Op den Camp H."/>
            <person name="Overmann J."/>
            <person name="Amann R."/>
            <person name="Jetten M.S.M."/>
            <person name="Mascher T."/>
            <person name="Medema M.H."/>
            <person name="Devos D.P."/>
            <person name="Kaster A.-K."/>
            <person name="Ovreas L."/>
            <person name="Rohde M."/>
            <person name="Galperin M.Y."/>
            <person name="Jogler C."/>
        </authorList>
    </citation>
    <scope>NUCLEOTIDE SEQUENCE [LARGE SCALE GENOMIC DNA]</scope>
    <source>
        <strain evidence="6 7">OJF2</strain>
    </source>
</reference>
<evidence type="ECO:0000259" key="5">
    <source>
        <dbReference type="Pfam" id="PF10502"/>
    </source>
</evidence>
<dbReference type="PANTHER" id="PTHR43390:SF1">
    <property type="entry name" value="CHLOROPLAST PROCESSING PEPTIDASE"/>
    <property type="match status" value="1"/>
</dbReference>
<dbReference type="KEGG" id="agv:OJF2_73070"/>
<evidence type="ECO:0000256" key="4">
    <source>
        <dbReference type="SAM" id="Phobius"/>
    </source>
</evidence>
<feature type="transmembrane region" description="Helical" evidence="4">
    <location>
        <begin position="106"/>
        <end position="124"/>
    </location>
</feature>
<dbReference type="GO" id="GO:0016020">
    <property type="term" value="C:membrane"/>
    <property type="evidence" value="ECO:0007669"/>
    <property type="project" value="InterPro"/>
</dbReference>
<dbReference type="GO" id="GO:0006465">
    <property type="term" value="P:signal peptide processing"/>
    <property type="evidence" value="ECO:0007669"/>
    <property type="project" value="InterPro"/>
</dbReference>
<name>A0A5B9WFF6_9BACT</name>
<comment type="similarity">
    <text evidence="1">Belongs to the peptidase S26 family.</text>
</comment>
<dbReference type="InterPro" id="IPR036286">
    <property type="entry name" value="LexA/Signal_pep-like_sf"/>
</dbReference>
<evidence type="ECO:0000256" key="1">
    <source>
        <dbReference type="ARBA" id="ARBA00009370"/>
    </source>
</evidence>
<organism evidence="6 7">
    <name type="scientific">Aquisphaera giovannonii</name>
    <dbReference type="NCBI Taxonomy" id="406548"/>
    <lineage>
        <taxon>Bacteria</taxon>
        <taxon>Pseudomonadati</taxon>
        <taxon>Planctomycetota</taxon>
        <taxon>Planctomycetia</taxon>
        <taxon>Isosphaerales</taxon>
        <taxon>Isosphaeraceae</taxon>
        <taxon>Aquisphaera</taxon>
    </lineage>
</organism>
<dbReference type="EMBL" id="CP042997">
    <property type="protein sequence ID" value="QEH38701.1"/>
    <property type="molecule type" value="Genomic_DNA"/>
</dbReference>
<keyword evidence="4" id="KW-0812">Transmembrane</keyword>
<dbReference type="AlphaFoldDB" id="A0A5B9WFF6"/>
<accession>A0A5B9WFF6</accession>
<evidence type="ECO:0000256" key="2">
    <source>
        <dbReference type="ARBA" id="ARBA00019232"/>
    </source>
</evidence>
<gene>
    <name evidence="6" type="ORF">OJF2_73070</name>
</gene>
<dbReference type="InterPro" id="IPR000223">
    <property type="entry name" value="Pept_S26A_signal_pept_1"/>
</dbReference>
<dbReference type="Pfam" id="PF10502">
    <property type="entry name" value="Peptidase_S26"/>
    <property type="match status" value="1"/>
</dbReference>
<proteinExistence type="inferred from homology"/>
<dbReference type="GO" id="GO:0004252">
    <property type="term" value="F:serine-type endopeptidase activity"/>
    <property type="evidence" value="ECO:0007669"/>
    <property type="project" value="InterPro"/>
</dbReference>
<dbReference type="CDD" id="cd06530">
    <property type="entry name" value="S26_SPase_I"/>
    <property type="match status" value="1"/>
</dbReference>
<feature type="transmembrane region" description="Helical" evidence="4">
    <location>
        <begin position="130"/>
        <end position="147"/>
    </location>
</feature>
<dbReference type="Gene3D" id="2.10.109.10">
    <property type="entry name" value="Umud Fragment, subunit A"/>
    <property type="match status" value="1"/>
</dbReference>
<evidence type="ECO:0000256" key="3">
    <source>
        <dbReference type="ARBA" id="ARBA00029906"/>
    </source>
</evidence>
<evidence type="ECO:0000313" key="6">
    <source>
        <dbReference type="EMBL" id="QEH38701.1"/>
    </source>
</evidence>
<feature type="transmembrane region" description="Helical" evidence="4">
    <location>
        <begin position="159"/>
        <end position="181"/>
    </location>
</feature>
<evidence type="ECO:0000313" key="7">
    <source>
        <dbReference type="Proteomes" id="UP000324233"/>
    </source>
</evidence>